<dbReference type="InterPro" id="IPR015422">
    <property type="entry name" value="PyrdxlP-dep_Trfase_small"/>
</dbReference>
<dbReference type="InterPro" id="IPR015421">
    <property type="entry name" value="PyrdxlP-dep_Trfase_major"/>
</dbReference>
<evidence type="ECO:0000256" key="7">
    <source>
        <dbReference type="ARBA" id="ARBA00022898"/>
    </source>
</evidence>
<accession>A0A2K9Z3D1</accession>
<evidence type="ECO:0000256" key="10">
    <source>
        <dbReference type="ARBA" id="ARBA00050776"/>
    </source>
</evidence>
<evidence type="ECO:0000256" key="1">
    <source>
        <dbReference type="ARBA" id="ARBA00001933"/>
    </source>
</evidence>
<dbReference type="InterPro" id="IPR000192">
    <property type="entry name" value="Aminotrans_V_dom"/>
</dbReference>
<comment type="function">
    <text evidence="2">Catalyzes the removal of elemental sulfur atoms from cysteine to produce alanine. Seems to participate in the biosynthesis of the nitrogenase metalloclusters by providing the inorganic sulfur required for the Fe-S core formation.</text>
</comment>
<evidence type="ECO:0000256" key="8">
    <source>
        <dbReference type="ARBA" id="ARBA00023004"/>
    </source>
</evidence>
<evidence type="ECO:0000259" key="11">
    <source>
        <dbReference type="Pfam" id="PF00266"/>
    </source>
</evidence>
<keyword evidence="8" id="KW-0408">Iron</keyword>
<keyword evidence="5" id="KW-0808">Transferase</keyword>
<dbReference type="InterPro" id="IPR015424">
    <property type="entry name" value="PyrdxlP-dep_Trfase"/>
</dbReference>
<name>A0A2K9Z3D1_RHILE</name>
<organism evidence="12 13">
    <name type="scientific">Rhizobium leguminosarum</name>
    <dbReference type="NCBI Taxonomy" id="384"/>
    <lineage>
        <taxon>Bacteria</taxon>
        <taxon>Pseudomonadati</taxon>
        <taxon>Pseudomonadota</taxon>
        <taxon>Alphaproteobacteria</taxon>
        <taxon>Hyphomicrobiales</taxon>
        <taxon>Rhizobiaceae</taxon>
        <taxon>Rhizobium/Agrobacterium group</taxon>
        <taxon>Rhizobium</taxon>
    </lineage>
</organism>
<dbReference type="GO" id="GO:0046872">
    <property type="term" value="F:metal ion binding"/>
    <property type="evidence" value="ECO:0007669"/>
    <property type="project" value="UniProtKB-KW"/>
</dbReference>
<keyword evidence="7" id="KW-0663">Pyridoxal phosphate</keyword>
<dbReference type="Gene3D" id="3.40.640.10">
    <property type="entry name" value="Type I PLP-dependent aspartate aminotransferase-like (Major domain)"/>
    <property type="match status" value="1"/>
</dbReference>
<evidence type="ECO:0000256" key="4">
    <source>
        <dbReference type="ARBA" id="ARBA00013558"/>
    </source>
</evidence>
<comment type="catalytic activity">
    <reaction evidence="10">
        <text>(sulfur carrier)-H + L-cysteine = (sulfur carrier)-SH + L-alanine</text>
        <dbReference type="Rhea" id="RHEA:43892"/>
        <dbReference type="Rhea" id="RHEA-COMP:14737"/>
        <dbReference type="Rhea" id="RHEA-COMP:14739"/>
        <dbReference type="ChEBI" id="CHEBI:29917"/>
        <dbReference type="ChEBI" id="CHEBI:35235"/>
        <dbReference type="ChEBI" id="CHEBI:57972"/>
        <dbReference type="ChEBI" id="CHEBI:64428"/>
        <dbReference type="EC" id="2.8.1.7"/>
    </reaction>
</comment>
<protein>
    <recommendedName>
        <fullName evidence="4">Cysteine desulfurase</fullName>
    </recommendedName>
</protein>
<dbReference type="GO" id="GO:0031071">
    <property type="term" value="F:cysteine desulfurase activity"/>
    <property type="evidence" value="ECO:0007669"/>
    <property type="project" value="UniProtKB-EC"/>
</dbReference>
<proteinExistence type="inferred from homology"/>
<evidence type="ECO:0000256" key="2">
    <source>
        <dbReference type="ARBA" id="ARBA00003120"/>
    </source>
</evidence>
<evidence type="ECO:0000313" key="13">
    <source>
        <dbReference type="Proteomes" id="UP000238523"/>
    </source>
</evidence>
<evidence type="ECO:0000256" key="9">
    <source>
        <dbReference type="ARBA" id="ARBA00023014"/>
    </source>
</evidence>
<dbReference type="PANTHER" id="PTHR11601">
    <property type="entry name" value="CYSTEINE DESULFURYLASE FAMILY MEMBER"/>
    <property type="match status" value="1"/>
</dbReference>
<comment type="similarity">
    <text evidence="3">Belongs to the class-V pyridoxal-phosphate-dependent aminotransferase family. NifS/IscS subfamily.</text>
</comment>
<evidence type="ECO:0000256" key="6">
    <source>
        <dbReference type="ARBA" id="ARBA00022723"/>
    </source>
</evidence>
<dbReference type="PANTHER" id="PTHR11601:SF34">
    <property type="entry name" value="CYSTEINE DESULFURASE"/>
    <property type="match status" value="1"/>
</dbReference>
<dbReference type="GO" id="GO:0051536">
    <property type="term" value="F:iron-sulfur cluster binding"/>
    <property type="evidence" value="ECO:0007669"/>
    <property type="project" value="UniProtKB-KW"/>
</dbReference>
<dbReference type="PIRSF" id="PIRSF005572">
    <property type="entry name" value="NifS"/>
    <property type="match status" value="1"/>
</dbReference>
<dbReference type="EMBL" id="CP025012">
    <property type="protein sequence ID" value="AUW42733.1"/>
    <property type="molecule type" value="Genomic_DNA"/>
</dbReference>
<keyword evidence="6" id="KW-0479">Metal-binding</keyword>
<dbReference type="InterPro" id="IPR016454">
    <property type="entry name" value="Cysteine_dSase"/>
</dbReference>
<evidence type="ECO:0000313" key="12">
    <source>
        <dbReference type="EMBL" id="AUW42733.1"/>
    </source>
</evidence>
<keyword evidence="9" id="KW-0411">Iron-sulfur</keyword>
<dbReference type="AlphaFoldDB" id="A0A2K9Z3D1"/>
<dbReference type="Pfam" id="PF00266">
    <property type="entry name" value="Aminotran_5"/>
    <property type="match status" value="1"/>
</dbReference>
<dbReference type="Gene3D" id="1.10.260.50">
    <property type="match status" value="1"/>
</dbReference>
<sequence>MAPPRLYLDWNATAPLHPAARAAIMRAIDVFGNPNSVHGEGRAARAAIEGARRKVAALAGTGPGNVVFTSGATEAANLVLTPDFRMGRTPLRLGHLYFSAIEHPAVREGGRFARESMTEIPVTEAGIVDLDALGLLLDAHDKAAGLPMVAIMLVNNETGIVQPIEAAAKIVHAHGGLFVVDAVQAAGRIALDIEKIDADFMIVSSHKIGGPKGAGALISRGEALMPRPLIQGGGQERGHRSGTQNSLALIGFGAAAEAASDELEARNATIGTLRERLEAGMREAAADVMIHGEGGERVANTIFFTLPGLKAETGQIAFDLEGVALSAGSACSSGRLGESHVLTAMGRDAKLGALRISLGFSTTEEDIDRAIGAFAKIANRRRSAGEAACPVSKLAETQISACQSG</sequence>
<reference evidence="12 13" key="1">
    <citation type="submission" date="2017-11" db="EMBL/GenBank/DDBJ databases">
        <title>Complete genome of Rhizobium leguminosarum Norway, an ineffective micro-symbiont.</title>
        <authorList>
            <person name="Hoffrichter A."/>
            <person name="Liang J."/>
            <person name="Brachmann A."/>
            <person name="Marin M."/>
        </authorList>
    </citation>
    <scope>NUCLEOTIDE SEQUENCE [LARGE SCALE GENOMIC DNA]</scope>
    <source>
        <strain evidence="12 13">Norway</strain>
    </source>
</reference>
<gene>
    <name evidence="12" type="ORF">CUJ84_Chr002378</name>
</gene>
<dbReference type="Proteomes" id="UP000238523">
    <property type="component" value="Chromosome"/>
</dbReference>
<feature type="domain" description="Aminotransferase class V" evidence="11">
    <location>
        <begin position="7"/>
        <end position="369"/>
    </location>
</feature>
<dbReference type="Gene3D" id="3.90.1150.10">
    <property type="entry name" value="Aspartate Aminotransferase, domain 1"/>
    <property type="match status" value="1"/>
</dbReference>
<comment type="cofactor">
    <cofactor evidence="1">
        <name>pyridoxal 5'-phosphate</name>
        <dbReference type="ChEBI" id="CHEBI:597326"/>
    </cofactor>
</comment>
<evidence type="ECO:0000256" key="5">
    <source>
        <dbReference type="ARBA" id="ARBA00022679"/>
    </source>
</evidence>
<evidence type="ECO:0000256" key="3">
    <source>
        <dbReference type="ARBA" id="ARBA00006490"/>
    </source>
</evidence>
<dbReference type="RefSeq" id="WP_105006249.1">
    <property type="nucleotide sequence ID" value="NZ_CP025012.1"/>
</dbReference>
<dbReference type="SUPFAM" id="SSF53383">
    <property type="entry name" value="PLP-dependent transferases"/>
    <property type="match status" value="1"/>
</dbReference>